<evidence type="ECO:0000256" key="5">
    <source>
        <dbReference type="ARBA" id="ARBA00022824"/>
    </source>
</evidence>
<name>A0A058Z860_FONAL</name>
<feature type="region of interest" description="Disordered" evidence="8">
    <location>
        <begin position="229"/>
        <end position="260"/>
    </location>
</feature>
<evidence type="ECO:0000256" key="1">
    <source>
        <dbReference type="ARBA" id="ARBA00004477"/>
    </source>
</evidence>
<comment type="subcellular location">
    <subcellularLocation>
        <location evidence="1">Endoplasmic reticulum membrane</location>
        <topology evidence="1">Multi-pass membrane protein</topology>
    </subcellularLocation>
</comment>
<dbReference type="Proteomes" id="UP000030693">
    <property type="component" value="Unassembled WGS sequence"/>
</dbReference>
<dbReference type="GeneID" id="20528853"/>
<dbReference type="AlphaFoldDB" id="A0A058Z860"/>
<evidence type="ECO:0000256" key="4">
    <source>
        <dbReference type="ARBA" id="ARBA00022692"/>
    </source>
</evidence>
<keyword evidence="4 9" id="KW-0812">Transmembrane</keyword>
<evidence type="ECO:0000256" key="6">
    <source>
        <dbReference type="ARBA" id="ARBA00022989"/>
    </source>
</evidence>
<keyword evidence="5" id="KW-0256">Endoplasmic reticulum</keyword>
<evidence type="ECO:0000313" key="11">
    <source>
        <dbReference type="Proteomes" id="UP000030693"/>
    </source>
</evidence>
<evidence type="ECO:0000256" key="3">
    <source>
        <dbReference type="ARBA" id="ARBA00022502"/>
    </source>
</evidence>
<evidence type="ECO:0000256" key="7">
    <source>
        <dbReference type="ARBA" id="ARBA00023136"/>
    </source>
</evidence>
<protein>
    <recommendedName>
        <fullName evidence="12">Glycosylphosphatidylinositol anchor biosynthesis protein 11</fullName>
    </recommendedName>
</protein>
<dbReference type="EMBL" id="KB932206">
    <property type="protein sequence ID" value="KCV69722.1"/>
    <property type="molecule type" value="Genomic_DNA"/>
</dbReference>
<evidence type="ECO:0000256" key="8">
    <source>
        <dbReference type="SAM" id="MobiDB-lite"/>
    </source>
</evidence>
<evidence type="ECO:0000256" key="9">
    <source>
        <dbReference type="SAM" id="Phobius"/>
    </source>
</evidence>
<dbReference type="eggNOG" id="KOG3144">
    <property type="taxonomic scope" value="Eukaryota"/>
</dbReference>
<sequence length="260" mass="26977">MSNPAPPPAPPARKESAIAIVSLALMRAFMSGCICFCLLGSGTGSFGGVKHSVFLALPVAAATMLLTSVQTKIKLSKISAGAAFLAVSRAVVLVALLLDIVSILLGAPFVIGSPSTFVWSVFAASLASAPLVETSSPGLGFSEIVDFILGRNLNSIFKKAAWRIFAGTLLGAWVSVAVVPLDWERPWQAWPIPAVYGAVAGHLLGAVFALLMDRFASDADPTADPRLRLETLSPDQEAADGAVVASGDRAPAEAASVHRR</sequence>
<keyword evidence="7 9" id="KW-0472">Membrane</keyword>
<comment type="pathway">
    <text evidence="2">Glycolipid biosynthesis; glycosylphosphatidylinositol-anchor biosynthesis.</text>
</comment>
<organism evidence="10">
    <name type="scientific">Fonticula alba</name>
    <name type="common">Slime mold</name>
    <dbReference type="NCBI Taxonomy" id="691883"/>
    <lineage>
        <taxon>Eukaryota</taxon>
        <taxon>Rotosphaerida</taxon>
        <taxon>Fonticulaceae</taxon>
        <taxon>Fonticula</taxon>
    </lineage>
</organism>
<dbReference type="RefSeq" id="XP_009496287.1">
    <property type="nucleotide sequence ID" value="XM_009498012.1"/>
</dbReference>
<dbReference type="UniPathway" id="UPA00196"/>
<accession>A0A058Z860</accession>
<dbReference type="InterPro" id="IPR009580">
    <property type="entry name" value="GPI_biosynthesis_protein_Pig-F"/>
</dbReference>
<dbReference type="STRING" id="691883.A0A058Z860"/>
<evidence type="ECO:0000256" key="2">
    <source>
        <dbReference type="ARBA" id="ARBA00004687"/>
    </source>
</evidence>
<feature type="transmembrane region" description="Helical" evidence="9">
    <location>
        <begin position="17"/>
        <end position="41"/>
    </location>
</feature>
<dbReference type="GO" id="GO:0006506">
    <property type="term" value="P:GPI anchor biosynthetic process"/>
    <property type="evidence" value="ECO:0007669"/>
    <property type="project" value="UniProtKB-UniPathway"/>
</dbReference>
<evidence type="ECO:0000313" key="10">
    <source>
        <dbReference type="EMBL" id="KCV69722.1"/>
    </source>
</evidence>
<proteinExistence type="predicted"/>
<feature type="transmembrane region" description="Helical" evidence="9">
    <location>
        <begin position="53"/>
        <end position="69"/>
    </location>
</feature>
<keyword evidence="11" id="KW-1185">Reference proteome</keyword>
<feature type="transmembrane region" description="Helical" evidence="9">
    <location>
        <begin position="117"/>
        <end position="139"/>
    </location>
</feature>
<reference evidence="10" key="1">
    <citation type="submission" date="2013-04" db="EMBL/GenBank/DDBJ databases">
        <title>The Genome Sequence of Fonticula alba ATCC 38817.</title>
        <authorList>
            <consortium name="The Broad Institute Genomics Platform"/>
            <person name="Russ C."/>
            <person name="Cuomo C."/>
            <person name="Burger G."/>
            <person name="Gray M.W."/>
            <person name="Holland P.W.H."/>
            <person name="King N."/>
            <person name="Lang F.B.F."/>
            <person name="Roger A.J."/>
            <person name="Ruiz-Trillo I."/>
            <person name="Brown M."/>
            <person name="Walker B."/>
            <person name="Young S."/>
            <person name="Zeng Q."/>
            <person name="Gargeya S."/>
            <person name="Fitzgerald M."/>
            <person name="Haas B."/>
            <person name="Abouelleil A."/>
            <person name="Allen A.W."/>
            <person name="Alvarado L."/>
            <person name="Arachchi H.M."/>
            <person name="Berlin A.M."/>
            <person name="Chapman S.B."/>
            <person name="Gainer-Dewar J."/>
            <person name="Goldberg J."/>
            <person name="Griggs A."/>
            <person name="Gujja S."/>
            <person name="Hansen M."/>
            <person name="Howarth C."/>
            <person name="Imamovic A."/>
            <person name="Ireland A."/>
            <person name="Larimer J."/>
            <person name="McCowan C."/>
            <person name="Murphy C."/>
            <person name="Pearson M."/>
            <person name="Poon T.W."/>
            <person name="Priest M."/>
            <person name="Roberts A."/>
            <person name="Saif S."/>
            <person name="Shea T."/>
            <person name="Sisk P."/>
            <person name="Sykes S."/>
            <person name="Wortman J."/>
            <person name="Nusbaum C."/>
            <person name="Birren B."/>
        </authorList>
    </citation>
    <scope>NUCLEOTIDE SEQUENCE [LARGE SCALE GENOMIC DNA]</scope>
    <source>
        <strain evidence="10">ATCC 38817</strain>
    </source>
</reference>
<dbReference type="Pfam" id="PF06699">
    <property type="entry name" value="PIG-F"/>
    <property type="match status" value="1"/>
</dbReference>
<feature type="transmembrane region" description="Helical" evidence="9">
    <location>
        <begin position="193"/>
        <end position="212"/>
    </location>
</feature>
<feature type="transmembrane region" description="Helical" evidence="9">
    <location>
        <begin position="90"/>
        <end position="111"/>
    </location>
</feature>
<gene>
    <name evidence="10" type="ORF">H696_04128</name>
</gene>
<feature type="transmembrane region" description="Helical" evidence="9">
    <location>
        <begin position="160"/>
        <end position="181"/>
    </location>
</feature>
<dbReference type="OrthoDB" id="17366at2759"/>
<evidence type="ECO:0008006" key="12">
    <source>
        <dbReference type="Google" id="ProtNLM"/>
    </source>
</evidence>
<keyword evidence="3" id="KW-0337">GPI-anchor biosynthesis</keyword>
<dbReference type="GO" id="GO:0005789">
    <property type="term" value="C:endoplasmic reticulum membrane"/>
    <property type="evidence" value="ECO:0007669"/>
    <property type="project" value="UniProtKB-SubCell"/>
</dbReference>
<keyword evidence="6 9" id="KW-1133">Transmembrane helix</keyword>